<reference evidence="1 2" key="2">
    <citation type="submission" date="2024-06" db="EMBL/GenBank/DDBJ databases">
        <title>Caproicibacterium argilliputei sp. nov, a novel caproic acid producing anaerobic bacterium isolated from pit mud.</title>
        <authorList>
            <person name="Xia S."/>
        </authorList>
    </citation>
    <scope>NUCLEOTIDE SEQUENCE [LARGE SCALE GENOMIC DNA]</scope>
    <source>
        <strain evidence="1 2">ZCY20-5</strain>
    </source>
</reference>
<sequence>MKNYLVYKDYHGTVEYSAEDDCLFGQIVGIADLISYEGQDVASLKQDFENAVDDYLALCKQLNKEPQKAYKGSFNVRVSPDLHRKLDLIAQTSHQTLNSVVTEALTSYAKQQNSATR</sequence>
<dbReference type="InterPro" id="IPR008651">
    <property type="entry name" value="Uncharacterised_HicB"/>
</dbReference>
<dbReference type="Pfam" id="PF05534">
    <property type="entry name" value="HicB"/>
    <property type="match status" value="1"/>
</dbReference>
<dbReference type="Proteomes" id="UP001300604">
    <property type="component" value="Chromosome"/>
</dbReference>
<proteinExistence type="predicted"/>
<dbReference type="SUPFAM" id="SSF47598">
    <property type="entry name" value="Ribbon-helix-helix"/>
    <property type="match status" value="1"/>
</dbReference>
<dbReference type="SUPFAM" id="SSF143100">
    <property type="entry name" value="TTHA1013/TTHA0281-like"/>
    <property type="match status" value="1"/>
</dbReference>
<gene>
    <name evidence="1" type="ORF">PXC00_00365</name>
</gene>
<evidence type="ECO:0000313" key="1">
    <source>
        <dbReference type="EMBL" id="WOC32353.1"/>
    </source>
</evidence>
<accession>A0AA97H1E5</accession>
<organism evidence="1 2">
    <name type="scientific">Caproicibacterium argilliputei</name>
    <dbReference type="NCBI Taxonomy" id="3030016"/>
    <lineage>
        <taxon>Bacteria</taxon>
        <taxon>Bacillati</taxon>
        <taxon>Bacillota</taxon>
        <taxon>Clostridia</taxon>
        <taxon>Eubacteriales</taxon>
        <taxon>Oscillospiraceae</taxon>
        <taxon>Caproicibacterium</taxon>
    </lineage>
</organism>
<dbReference type="InterPro" id="IPR010985">
    <property type="entry name" value="Ribbon_hlx_hlx"/>
</dbReference>
<reference evidence="2" key="1">
    <citation type="submission" date="2024-06" db="EMBL/GenBank/DDBJ databases">
        <title>Caproicibacterium argilliputei sp. nov, a novel caproic acid producing anaerobic bacterium isolated from pit mud.</title>
        <authorList>
            <person name="Zeng C."/>
        </authorList>
    </citation>
    <scope>NUCLEOTIDE SEQUENCE [LARGE SCALE GENOMIC DNA]</scope>
    <source>
        <strain evidence="2">ZCY20-5</strain>
    </source>
</reference>
<name>A0AA97H1E5_9FIRM</name>
<protein>
    <submittedName>
        <fullName evidence="1">Type II toxin-antitoxin system HicB family antitoxin</fullName>
    </submittedName>
</protein>
<dbReference type="EMBL" id="CP135996">
    <property type="protein sequence ID" value="WOC32353.1"/>
    <property type="molecule type" value="Genomic_DNA"/>
</dbReference>
<dbReference type="KEGG" id="carl:PXC00_00365"/>
<dbReference type="AlphaFoldDB" id="A0AA97H1E5"/>
<evidence type="ECO:0000313" key="2">
    <source>
        <dbReference type="Proteomes" id="UP001300604"/>
    </source>
</evidence>
<dbReference type="InterPro" id="IPR035069">
    <property type="entry name" value="TTHA1013/TTHA0281-like"/>
</dbReference>
<dbReference type="GO" id="GO:0006355">
    <property type="term" value="P:regulation of DNA-templated transcription"/>
    <property type="evidence" value="ECO:0007669"/>
    <property type="project" value="InterPro"/>
</dbReference>
<dbReference type="RefSeq" id="WP_275844942.1">
    <property type="nucleotide sequence ID" value="NZ_CP135996.1"/>
</dbReference>
<keyword evidence="2" id="KW-1185">Reference proteome</keyword>